<evidence type="ECO:0000256" key="3">
    <source>
        <dbReference type="ARBA" id="ARBA00008343"/>
    </source>
</evidence>
<dbReference type="Gene3D" id="1.10.340.30">
    <property type="entry name" value="Hypothetical protein, domain 2"/>
    <property type="match status" value="1"/>
</dbReference>
<dbReference type="RefSeq" id="WP_340360376.1">
    <property type="nucleotide sequence ID" value="NZ_JBBKZU010000017.1"/>
</dbReference>
<protein>
    <recommendedName>
        <fullName evidence="5 14">Adenine DNA glycosylase</fullName>
        <ecNumber evidence="4 14">3.2.2.31</ecNumber>
    </recommendedName>
</protein>
<dbReference type="Pfam" id="PF00730">
    <property type="entry name" value="HhH-GPD"/>
    <property type="match status" value="1"/>
</dbReference>
<evidence type="ECO:0000256" key="9">
    <source>
        <dbReference type="ARBA" id="ARBA00022801"/>
    </source>
</evidence>
<comment type="similarity">
    <text evidence="3 14">Belongs to the Nth/MutY family.</text>
</comment>
<reference evidence="16 17" key="1">
    <citation type="submission" date="2024-03" db="EMBL/GenBank/DDBJ databases">
        <title>Novel species of the genus Variovorax.</title>
        <authorList>
            <person name="Liu Q."/>
            <person name="Xin Y.-H."/>
        </authorList>
    </citation>
    <scope>NUCLEOTIDE SEQUENCE [LARGE SCALE GENOMIC DNA]</scope>
    <source>
        <strain evidence="16 17">KACC 18899</strain>
    </source>
</reference>
<dbReference type="PANTHER" id="PTHR42944">
    <property type="entry name" value="ADENINE DNA GLYCOSYLASE"/>
    <property type="match status" value="1"/>
</dbReference>
<comment type="catalytic activity">
    <reaction evidence="1 14">
        <text>Hydrolyzes free adenine bases from 7,8-dihydro-8-oxoguanine:adenine mismatched double-stranded DNA, leaving an apurinic site.</text>
        <dbReference type="EC" id="3.2.2.31"/>
    </reaction>
</comment>
<sequence>MPPEDLRSGAQRIAPTFADNVVAWQQSHGRSELPWQNTQDPYRVWLSEVMLQQTQVSTVLGYFARFLDRFPTVQSLAAGTEDEVFGLWSGLGYYSRARNMHRCAQEVVSRFGGEFPRTAAELQTLPGIGRSTAAAVAAFCFGERVAILDGNVKRLLSRVLGFGGDLASAAQERALWNEATELLPPASAPRAIGRYTQGLMDLGATVCLPRKPSCIICPVAEMCVAREEGTPEKYPVKTRKLRRTAQSLWMLNARDPQGRVWLEKRPARGIWAGLYCLPVFESRSALLDELAPADRRTARDEAGFVHVLTHKDLHLHPISVLCRESRADTSEGGWFDDREWAALGMPAPVRKLLTSGG</sequence>
<dbReference type="InterPro" id="IPR000445">
    <property type="entry name" value="HhH_motif"/>
</dbReference>
<evidence type="ECO:0000256" key="8">
    <source>
        <dbReference type="ARBA" id="ARBA00022763"/>
    </source>
</evidence>
<keyword evidence="7" id="KW-0479">Metal-binding</keyword>
<dbReference type="SUPFAM" id="SSF48150">
    <property type="entry name" value="DNA-glycosylase"/>
    <property type="match status" value="1"/>
</dbReference>
<evidence type="ECO:0000256" key="13">
    <source>
        <dbReference type="ARBA" id="ARBA00023295"/>
    </source>
</evidence>
<evidence type="ECO:0000313" key="17">
    <source>
        <dbReference type="Proteomes" id="UP001365846"/>
    </source>
</evidence>
<dbReference type="InterPro" id="IPR029119">
    <property type="entry name" value="MutY_C"/>
</dbReference>
<dbReference type="InterPro" id="IPR011257">
    <property type="entry name" value="DNA_glycosylase"/>
</dbReference>
<dbReference type="SMART" id="SM00478">
    <property type="entry name" value="ENDO3c"/>
    <property type="match status" value="1"/>
</dbReference>
<keyword evidence="6" id="KW-0004">4Fe-4S</keyword>
<evidence type="ECO:0000256" key="12">
    <source>
        <dbReference type="ARBA" id="ARBA00023204"/>
    </source>
</evidence>
<keyword evidence="10 14" id="KW-0408">Iron</keyword>
<dbReference type="CDD" id="cd03431">
    <property type="entry name" value="NUDIX_DNA_Glycosylase_C-MutY"/>
    <property type="match status" value="1"/>
</dbReference>
<dbReference type="CDD" id="cd00056">
    <property type="entry name" value="ENDO3c"/>
    <property type="match status" value="1"/>
</dbReference>
<dbReference type="SUPFAM" id="SSF55811">
    <property type="entry name" value="Nudix"/>
    <property type="match status" value="1"/>
</dbReference>
<comment type="cofactor">
    <cofactor evidence="14">
        <name>[4Fe-4S] cluster</name>
        <dbReference type="ChEBI" id="CHEBI:49883"/>
    </cofactor>
    <text evidence="14">Binds 1 [4Fe-4S] cluster.</text>
</comment>
<dbReference type="InterPro" id="IPR015797">
    <property type="entry name" value="NUDIX_hydrolase-like_dom_sf"/>
</dbReference>
<dbReference type="InterPro" id="IPR003265">
    <property type="entry name" value="HhH-GPD_domain"/>
</dbReference>
<name>A0ABU8VPA2_9BURK</name>
<dbReference type="Gene3D" id="3.90.79.10">
    <property type="entry name" value="Nucleoside Triphosphate Pyrophosphohydrolase"/>
    <property type="match status" value="1"/>
</dbReference>
<dbReference type="Proteomes" id="UP001365846">
    <property type="component" value="Unassembled WGS sequence"/>
</dbReference>
<keyword evidence="17" id="KW-1185">Reference proteome</keyword>
<evidence type="ECO:0000256" key="7">
    <source>
        <dbReference type="ARBA" id="ARBA00022723"/>
    </source>
</evidence>
<dbReference type="InterPro" id="IPR044298">
    <property type="entry name" value="MIG/MutY"/>
</dbReference>
<evidence type="ECO:0000256" key="5">
    <source>
        <dbReference type="ARBA" id="ARBA00022023"/>
    </source>
</evidence>
<dbReference type="GO" id="GO:0000701">
    <property type="term" value="F:purine-specific mismatch base pair DNA N-glycosylase activity"/>
    <property type="evidence" value="ECO:0007669"/>
    <property type="project" value="UniProtKB-EC"/>
</dbReference>
<keyword evidence="8 14" id="KW-0227">DNA damage</keyword>
<proteinExistence type="inferred from homology"/>
<comment type="function">
    <text evidence="2">Adenine glycosylase active on G-A mispairs. MutY also corrects error-prone DNA synthesis past GO lesions which are due to the oxidatively damaged form of guanine: 7,8-dihydro-8-oxoguanine (8-oxo-dGTP).</text>
</comment>
<evidence type="ECO:0000256" key="10">
    <source>
        <dbReference type="ARBA" id="ARBA00023004"/>
    </source>
</evidence>
<comment type="caution">
    <text evidence="16">The sequence shown here is derived from an EMBL/GenBank/DDBJ whole genome shotgun (WGS) entry which is preliminary data.</text>
</comment>
<evidence type="ECO:0000256" key="2">
    <source>
        <dbReference type="ARBA" id="ARBA00002933"/>
    </source>
</evidence>
<dbReference type="InterPro" id="IPR023170">
    <property type="entry name" value="HhH_base_excis_C"/>
</dbReference>
<keyword evidence="13 14" id="KW-0326">Glycosidase</keyword>
<evidence type="ECO:0000256" key="6">
    <source>
        <dbReference type="ARBA" id="ARBA00022485"/>
    </source>
</evidence>
<gene>
    <name evidence="16" type="primary">mutY</name>
    <name evidence="16" type="ORF">WKW77_29095</name>
</gene>
<dbReference type="EMBL" id="JBBKZU010000017">
    <property type="protein sequence ID" value="MEJ8815161.1"/>
    <property type="molecule type" value="Genomic_DNA"/>
</dbReference>
<dbReference type="PANTHER" id="PTHR42944:SF1">
    <property type="entry name" value="ADENINE DNA GLYCOSYLASE"/>
    <property type="match status" value="1"/>
</dbReference>
<dbReference type="Pfam" id="PF00633">
    <property type="entry name" value="HHH"/>
    <property type="match status" value="1"/>
</dbReference>
<evidence type="ECO:0000256" key="1">
    <source>
        <dbReference type="ARBA" id="ARBA00000843"/>
    </source>
</evidence>
<organism evidence="16 17">
    <name type="scientific">Variovorax ureilyticus</name>
    <dbReference type="NCBI Taxonomy" id="1836198"/>
    <lineage>
        <taxon>Bacteria</taxon>
        <taxon>Pseudomonadati</taxon>
        <taxon>Pseudomonadota</taxon>
        <taxon>Betaproteobacteria</taxon>
        <taxon>Burkholderiales</taxon>
        <taxon>Comamonadaceae</taxon>
        <taxon>Variovorax</taxon>
    </lineage>
</organism>
<dbReference type="EC" id="3.2.2.31" evidence="4 14"/>
<evidence type="ECO:0000259" key="15">
    <source>
        <dbReference type="SMART" id="SM00478"/>
    </source>
</evidence>
<keyword evidence="11" id="KW-0411">Iron-sulfur</keyword>
<keyword evidence="9 16" id="KW-0378">Hydrolase</keyword>
<dbReference type="InterPro" id="IPR005760">
    <property type="entry name" value="A/G_AdeGlyc_MutY"/>
</dbReference>
<evidence type="ECO:0000256" key="4">
    <source>
        <dbReference type="ARBA" id="ARBA00012045"/>
    </source>
</evidence>
<accession>A0ABU8VPA2</accession>
<dbReference type="Pfam" id="PF14815">
    <property type="entry name" value="NUDIX_4"/>
    <property type="match status" value="1"/>
</dbReference>
<evidence type="ECO:0000313" key="16">
    <source>
        <dbReference type="EMBL" id="MEJ8815161.1"/>
    </source>
</evidence>
<keyword evidence="12" id="KW-0234">DNA repair</keyword>
<evidence type="ECO:0000256" key="11">
    <source>
        <dbReference type="ARBA" id="ARBA00023014"/>
    </source>
</evidence>
<evidence type="ECO:0000256" key="14">
    <source>
        <dbReference type="RuleBase" id="RU365096"/>
    </source>
</evidence>
<dbReference type="NCBIfam" id="TIGR01084">
    <property type="entry name" value="mutY"/>
    <property type="match status" value="1"/>
</dbReference>
<feature type="domain" description="HhH-GPD" evidence="15">
    <location>
        <begin position="50"/>
        <end position="205"/>
    </location>
</feature>
<dbReference type="Gene3D" id="1.10.1670.10">
    <property type="entry name" value="Helix-hairpin-Helix base-excision DNA repair enzymes (C-terminal)"/>
    <property type="match status" value="1"/>
</dbReference>